<sequence>MEEFISLRQYLDENKENIPPFFKTHDNPNTTLKKMKKKNYYRVPLKDITNLLLNSPSPHLPETSPLFPRLQSPAIYPSRAAGDQMSIEDGRSKSLSCQPRLVECYNGRDKGSRSREGELRIPPRPQPAQKGRAFPSGGRKIMIGIADQKLWHLGAGPAYKNETVPP</sequence>
<reference evidence="2" key="1">
    <citation type="journal article" date="2022" name="Mol. Ecol. Resour.">
        <title>The genomes of chicory, endive, great burdock and yacon provide insights into Asteraceae palaeo-polyploidization history and plant inulin production.</title>
        <authorList>
            <person name="Fan W."/>
            <person name="Wang S."/>
            <person name="Wang H."/>
            <person name="Wang A."/>
            <person name="Jiang F."/>
            <person name="Liu H."/>
            <person name="Zhao H."/>
            <person name="Xu D."/>
            <person name="Zhang Y."/>
        </authorList>
    </citation>
    <scope>NUCLEOTIDE SEQUENCE [LARGE SCALE GENOMIC DNA]</scope>
    <source>
        <strain evidence="2">cv. Niubang</strain>
    </source>
</reference>
<name>A0ACB8XGR4_ARCLA</name>
<comment type="caution">
    <text evidence="1">The sequence shown here is derived from an EMBL/GenBank/DDBJ whole genome shotgun (WGS) entry which is preliminary data.</text>
</comment>
<evidence type="ECO:0000313" key="1">
    <source>
        <dbReference type="EMBL" id="KAI3666001.1"/>
    </source>
</evidence>
<keyword evidence="2" id="KW-1185">Reference proteome</keyword>
<proteinExistence type="predicted"/>
<reference evidence="1 2" key="2">
    <citation type="journal article" date="2022" name="Mol. Ecol. Resour.">
        <title>The genomes of chicory, endive, great burdock and yacon provide insights into Asteraceae paleo-polyploidization history and plant inulin production.</title>
        <authorList>
            <person name="Fan W."/>
            <person name="Wang S."/>
            <person name="Wang H."/>
            <person name="Wang A."/>
            <person name="Jiang F."/>
            <person name="Liu H."/>
            <person name="Zhao H."/>
            <person name="Xu D."/>
            <person name="Zhang Y."/>
        </authorList>
    </citation>
    <scope>NUCLEOTIDE SEQUENCE [LARGE SCALE GENOMIC DNA]</scope>
    <source>
        <strain evidence="2">cv. Niubang</strain>
    </source>
</reference>
<accession>A0ACB8XGR4</accession>
<dbReference type="EMBL" id="CM042064">
    <property type="protein sequence ID" value="KAI3666001.1"/>
    <property type="molecule type" value="Genomic_DNA"/>
</dbReference>
<organism evidence="1 2">
    <name type="scientific">Arctium lappa</name>
    <name type="common">Greater burdock</name>
    <name type="synonym">Lappa major</name>
    <dbReference type="NCBI Taxonomy" id="4217"/>
    <lineage>
        <taxon>Eukaryota</taxon>
        <taxon>Viridiplantae</taxon>
        <taxon>Streptophyta</taxon>
        <taxon>Embryophyta</taxon>
        <taxon>Tracheophyta</taxon>
        <taxon>Spermatophyta</taxon>
        <taxon>Magnoliopsida</taxon>
        <taxon>eudicotyledons</taxon>
        <taxon>Gunneridae</taxon>
        <taxon>Pentapetalae</taxon>
        <taxon>asterids</taxon>
        <taxon>campanulids</taxon>
        <taxon>Asterales</taxon>
        <taxon>Asteraceae</taxon>
        <taxon>Carduoideae</taxon>
        <taxon>Cardueae</taxon>
        <taxon>Arctiinae</taxon>
        <taxon>Arctium</taxon>
    </lineage>
</organism>
<dbReference type="Proteomes" id="UP001055879">
    <property type="component" value="Linkage Group LG18"/>
</dbReference>
<evidence type="ECO:0000313" key="2">
    <source>
        <dbReference type="Proteomes" id="UP001055879"/>
    </source>
</evidence>
<protein>
    <submittedName>
        <fullName evidence="1">Uncharacterized protein</fullName>
    </submittedName>
</protein>
<gene>
    <name evidence="1" type="ORF">L6452_44639</name>
</gene>